<dbReference type="EMBL" id="KK785035">
    <property type="protein sequence ID" value="KDO52348.1"/>
    <property type="molecule type" value="Genomic_DNA"/>
</dbReference>
<protein>
    <submittedName>
        <fullName evidence="2">Uncharacterized protein</fullName>
    </submittedName>
</protein>
<proteinExistence type="predicted"/>
<sequence length="118" mass="13082">MRSNLCTLFSASLAQHGAVQINVEKIRDNQLPDMFSRFQSLTRLIQKLASFDLQSCYLELLCSLSNCPVVVSVLFCSVPTLIVVVTSLVFNLSVSVCSITRQLFSASLLVFEVLVLSY</sequence>
<keyword evidence="1" id="KW-0812">Transmembrane</keyword>
<evidence type="ECO:0000313" key="3">
    <source>
        <dbReference type="Proteomes" id="UP000027120"/>
    </source>
</evidence>
<keyword evidence="1" id="KW-0472">Membrane</keyword>
<keyword evidence="3" id="KW-1185">Reference proteome</keyword>
<evidence type="ECO:0000313" key="2">
    <source>
        <dbReference type="EMBL" id="KDO52348.1"/>
    </source>
</evidence>
<reference evidence="2 3" key="1">
    <citation type="submission" date="2014-04" db="EMBL/GenBank/DDBJ databases">
        <authorList>
            <consortium name="International Citrus Genome Consortium"/>
            <person name="Gmitter F."/>
            <person name="Chen C."/>
            <person name="Farmerie W."/>
            <person name="Harkins T."/>
            <person name="Desany B."/>
            <person name="Mohiuddin M."/>
            <person name="Kodira C."/>
            <person name="Borodovsky M."/>
            <person name="Lomsadze A."/>
            <person name="Burns P."/>
            <person name="Jenkins J."/>
            <person name="Prochnik S."/>
            <person name="Shu S."/>
            <person name="Chapman J."/>
            <person name="Pitluck S."/>
            <person name="Schmutz J."/>
            <person name="Rokhsar D."/>
        </authorList>
    </citation>
    <scope>NUCLEOTIDE SEQUENCE</scope>
</reference>
<keyword evidence="1" id="KW-1133">Transmembrane helix</keyword>
<accession>A0A067EBA1</accession>
<name>A0A067EBA1_CITSI</name>
<dbReference type="Proteomes" id="UP000027120">
    <property type="component" value="Unassembled WGS sequence"/>
</dbReference>
<organism evidence="2 3">
    <name type="scientific">Citrus sinensis</name>
    <name type="common">Sweet orange</name>
    <name type="synonym">Citrus aurantium var. sinensis</name>
    <dbReference type="NCBI Taxonomy" id="2711"/>
    <lineage>
        <taxon>Eukaryota</taxon>
        <taxon>Viridiplantae</taxon>
        <taxon>Streptophyta</taxon>
        <taxon>Embryophyta</taxon>
        <taxon>Tracheophyta</taxon>
        <taxon>Spermatophyta</taxon>
        <taxon>Magnoliopsida</taxon>
        <taxon>eudicotyledons</taxon>
        <taxon>Gunneridae</taxon>
        <taxon>Pentapetalae</taxon>
        <taxon>rosids</taxon>
        <taxon>malvids</taxon>
        <taxon>Sapindales</taxon>
        <taxon>Rutaceae</taxon>
        <taxon>Aurantioideae</taxon>
        <taxon>Citrus</taxon>
    </lineage>
</organism>
<evidence type="ECO:0000256" key="1">
    <source>
        <dbReference type="SAM" id="Phobius"/>
    </source>
</evidence>
<dbReference type="AlphaFoldDB" id="A0A067EBA1"/>
<gene>
    <name evidence="2" type="ORF">CISIN_1g045395mg</name>
</gene>
<feature type="transmembrane region" description="Helical" evidence="1">
    <location>
        <begin position="69"/>
        <end position="92"/>
    </location>
</feature>